<sequence length="195" mass="22087">MNYRYHHPYSGSAGYIYANEVGTGVVILHCVDHELYLVDDRERENEAGKNPYAHLKSFVPEMESTETLTLPLPTASTGSASGSGGNSTRRDPYEELGLSSRPPLQRYYGYEVSGPMTTSTRSMDDMWSNSWFGEPYDDDTTTAGVFSDDGRAMGREKPEEREGAAGRKKKRLRIKRWKRKIKYFKCALVIDDMMS</sequence>
<accession>A0A2A9NAA8</accession>
<organism evidence="2 3">
    <name type="scientific">Amanita thiersii Skay4041</name>
    <dbReference type="NCBI Taxonomy" id="703135"/>
    <lineage>
        <taxon>Eukaryota</taxon>
        <taxon>Fungi</taxon>
        <taxon>Dikarya</taxon>
        <taxon>Basidiomycota</taxon>
        <taxon>Agaricomycotina</taxon>
        <taxon>Agaricomycetes</taxon>
        <taxon>Agaricomycetidae</taxon>
        <taxon>Agaricales</taxon>
        <taxon>Pluteineae</taxon>
        <taxon>Amanitaceae</taxon>
        <taxon>Amanita</taxon>
    </lineage>
</organism>
<feature type="compositionally biased region" description="Low complexity" evidence="1">
    <location>
        <begin position="71"/>
        <end position="80"/>
    </location>
</feature>
<dbReference type="AlphaFoldDB" id="A0A2A9NAA8"/>
<feature type="region of interest" description="Disordered" evidence="1">
    <location>
        <begin position="71"/>
        <end position="98"/>
    </location>
</feature>
<feature type="region of interest" description="Disordered" evidence="1">
    <location>
        <begin position="145"/>
        <end position="169"/>
    </location>
</feature>
<gene>
    <name evidence="2" type="ORF">AMATHDRAFT_51175</name>
</gene>
<reference evidence="2 3" key="1">
    <citation type="submission" date="2014-02" db="EMBL/GenBank/DDBJ databases">
        <title>Transposable element dynamics among asymbiotic and ectomycorrhizal Amanita fungi.</title>
        <authorList>
            <consortium name="DOE Joint Genome Institute"/>
            <person name="Hess J."/>
            <person name="Skrede I."/>
            <person name="Wolfe B."/>
            <person name="LaButti K."/>
            <person name="Ohm R.A."/>
            <person name="Grigoriev I.V."/>
            <person name="Pringle A."/>
        </authorList>
    </citation>
    <scope>NUCLEOTIDE SEQUENCE [LARGE SCALE GENOMIC DNA]</scope>
    <source>
        <strain evidence="2 3">SKay4041</strain>
    </source>
</reference>
<evidence type="ECO:0000313" key="3">
    <source>
        <dbReference type="Proteomes" id="UP000242287"/>
    </source>
</evidence>
<evidence type="ECO:0000256" key="1">
    <source>
        <dbReference type="SAM" id="MobiDB-lite"/>
    </source>
</evidence>
<dbReference type="Proteomes" id="UP000242287">
    <property type="component" value="Unassembled WGS sequence"/>
</dbReference>
<feature type="compositionally biased region" description="Basic and acidic residues" evidence="1">
    <location>
        <begin position="148"/>
        <end position="165"/>
    </location>
</feature>
<proteinExistence type="predicted"/>
<dbReference type="EMBL" id="KZ302217">
    <property type="protein sequence ID" value="PFH46254.1"/>
    <property type="molecule type" value="Genomic_DNA"/>
</dbReference>
<protein>
    <submittedName>
        <fullName evidence="2">Uncharacterized protein</fullName>
    </submittedName>
</protein>
<keyword evidence="3" id="KW-1185">Reference proteome</keyword>
<dbReference type="OrthoDB" id="2957319at2759"/>
<evidence type="ECO:0000313" key="2">
    <source>
        <dbReference type="EMBL" id="PFH46254.1"/>
    </source>
</evidence>
<name>A0A2A9NAA8_9AGAR</name>